<organism evidence="2 3">
    <name type="scientific">Caldanaerovirga acetigignens</name>
    <dbReference type="NCBI Taxonomy" id="447595"/>
    <lineage>
        <taxon>Bacteria</taxon>
        <taxon>Bacillati</taxon>
        <taxon>Bacillota</taxon>
        <taxon>Clostridia</taxon>
        <taxon>Thermosediminibacterales</taxon>
        <taxon>Thermosediminibacteraceae</taxon>
        <taxon>Caldanaerovirga</taxon>
    </lineage>
</organism>
<dbReference type="AlphaFoldDB" id="A0A1M7K7R2"/>
<name>A0A1M7K7R2_9FIRM</name>
<dbReference type="EMBL" id="FRCR01000008">
    <property type="protein sequence ID" value="SHM61244.1"/>
    <property type="molecule type" value="Genomic_DNA"/>
</dbReference>
<evidence type="ECO:0000259" key="1">
    <source>
        <dbReference type="Pfam" id="PF07796"/>
    </source>
</evidence>
<feature type="domain" description="DUF1638" evidence="1">
    <location>
        <begin position="30"/>
        <end position="187"/>
    </location>
</feature>
<proteinExistence type="predicted"/>
<dbReference type="Proteomes" id="UP000184375">
    <property type="component" value="Unassembled WGS sequence"/>
</dbReference>
<accession>A0A1M7K7R2</accession>
<gene>
    <name evidence="2" type="ORF">SAMN05660826_01452</name>
</gene>
<evidence type="ECO:0000313" key="2">
    <source>
        <dbReference type="EMBL" id="SHM61244.1"/>
    </source>
</evidence>
<dbReference type="InterPro" id="IPR012437">
    <property type="entry name" value="DUF1638"/>
</dbReference>
<reference evidence="3" key="1">
    <citation type="submission" date="2016-11" db="EMBL/GenBank/DDBJ databases">
        <authorList>
            <person name="Varghese N."/>
            <person name="Submissions S."/>
        </authorList>
    </citation>
    <scope>NUCLEOTIDE SEQUENCE [LARGE SCALE GENOMIC DNA]</scope>
    <source>
        <strain evidence="3">DSM 18802</strain>
    </source>
</reference>
<dbReference type="OrthoDB" id="9787351at2"/>
<sequence>MKNTIIACRMIQDELQHVMDEINSLDHVIWVDSEYHSEPERLKSKLQEIIDNLEGTDNIILVYGYCGNALIGLKATTANLIFPRVNDCISMLLKSERLNDAYYLTRRWIESPASIIQEYKIALERYGEERAKKLFRLMLKNYTKLMLLETGTYDTEKYLKEIQEFAEKVGLKVDSQEGDLHFLKKILIGPYDENDFVIIKKGGKVDLSHIVRGNEKKAVNY</sequence>
<keyword evidence="3" id="KW-1185">Reference proteome</keyword>
<dbReference type="STRING" id="447595.SAMN05660826_01452"/>
<protein>
    <recommendedName>
        <fullName evidence="1">DUF1638 domain-containing protein</fullName>
    </recommendedName>
</protein>
<dbReference type="RefSeq" id="WP_073256818.1">
    <property type="nucleotide sequence ID" value="NZ_FRCR01000008.1"/>
</dbReference>
<dbReference type="Pfam" id="PF07796">
    <property type="entry name" value="DUF1638"/>
    <property type="match status" value="1"/>
</dbReference>
<evidence type="ECO:0000313" key="3">
    <source>
        <dbReference type="Proteomes" id="UP000184375"/>
    </source>
</evidence>